<dbReference type="InterPro" id="IPR011990">
    <property type="entry name" value="TPR-like_helical_dom_sf"/>
</dbReference>
<dbReference type="Proteomes" id="UP001149303">
    <property type="component" value="Unassembled WGS sequence"/>
</dbReference>
<evidence type="ECO:0000313" key="3">
    <source>
        <dbReference type="Proteomes" id="UP001149303"/>
    </source>
</evidence>
<organism evidence="2 3">
    <name type="scientific">Tenacibaculum larymnensis</name>
    <dbReference type="NCBI Taxonomy" id="2878201"/>
    <lineage>
        <taxon>Bacteria</taxon>
        <taxon>Pseudomonadati</taxon>
        <taxon>Bacteroidota</taxon>
        <taxon>Flavobacteriia</taxon>
        <taxon>Flavobacteriales</taxon>
        <taxon>Flavobacteriaceae</taxon>
        <taxon>Tenacibaculum</taxon>
    </lineage>
</organism>
<dbReference type="EMBL" id="JAIWJY010000003">
    <property type="protein sequence ID" value="MDE1206386.1"/>
    <property type="molecule type" value="Genomic_DNA"/>
</dbReference>
<keyword evidence="3" id="KW-1185">Reference proteome</keyword>
<accession>A0A9X4ETX7</accession>
<comment type="caution">
    <text evidence="2">The sequence shown here is derived from an EMBL/GenBank/DDBJ whole genome shotgun (WGS) entry which is preliminary data.</text>
</comment>
<protein>
    <submittedName>
        <fullName evidence="2">Uncharacterized protein</fullName>
    </submittedName>
</protein>
<name>A0A9X4ETX7_9FLAO</name>
<dbReference type="SUPFAM" id="SSF48452">
    <property type="entry name" value="TPR-like"/>
    <property type="match status" value="1"/>
</dbReference>
<feature type="signal peptide" evidence="1">
    <location>
        <begin position="1"/>
        <end position="20"/>
    </location>
</feature>
<reference evidence="2" key="1">
    <citation type="submission" date="2021-09" db="EMBL/GenBank/DDBJ databases">
        <authorList>
            <person name="Smyrli M."/>
        </authorList>
    </citation>
    <scope>NUCLEOTIDE SEQUENCE</scope>
    <source>
        <strain evidence="2">LAR25</strain>
    </source>
</reference>
<dbReference type="AlphaFoldDB" id="A0A9X4ETX7"/>
<evidence type="ECO:0000313" key="2">
    <source>
        <dbReference type="EMBL" id="MDE1206386.1"/>
    </source>
</evidence>
<evidence type="ECO:0000256" key="1">
    <source>
        <dbReference type="SAM" id="SignalP"/>
    </source>
</evidence>
<gene>
    <name evidence="2" type="ORF">LCI24_06200</name>
</gene>
<keyword evidence="1" id="KW-0732">Signal</keyword>
<proteinExistence type="predicted"/>
<feature type="chain" id="PRO_5040903172" evidence="1">
    <location>
        <begin position="21"/>
        <end position="353"/>
    </location>
</feature>
<sequence length="353" mass="41628">MIRKTITLTLLLFSIFQTKAQDFFFEKSYKLLTEMLENPKNYNFKDAVFSVENAYYDGALNFQNVNHQINILKKFAEKIKQSRTLKYTERDKEKVSIYSAVFSVMNDSIPVHFNNEKLTYYPFSYNFDDPFGNKSWDNMFVSKMLTTKSGNCHSLPYLYKILVEEMGETAHLALAPNHIYIKQRSKKDGWYNTELTSGIFPIDAWLMASGYIHLKAIKNSVYMKALNNQESIALCLIDLAQTYDRKFPYNDGEFALKCCEKALKYFPNSVNAMLFKSEIKRKQIENFLEEKKASFPNDIFKYKESSQMFNDLQKQITQIHEIGYRKMPEQMYLDWLVSLKKEKEKYSNKNLTH</sequence>
<dbReference type="RefSeq" id="WP_274639594.1">
    <property type="nucleotide sequence ID" value="NZ_JAIWJY010000003.1"/>
</dbReference>